<dbReference type="InterPro" id="IPR007111">
    <property type="entry name" value="NACHT_NTPase"/>
</dbReference>
<feature type="domain" description="NACHT" evidence="2">
    <location>
        <begin position="8"/>
        <end position="158"/>
    </location>
</feature>
<evidence type="ECO:0000313" key="3">
    <source>
        <dbReference type="EMBL" id="EIW81610.1"/>
    </source>
</evidence>
<dbReference type="InterPro" id="IPR027417">
    <property type="entry name" value="P-loop_NTPase"/>
</dbReference>
<name>A0A5M3MRA3_CONPW</name>
<dbReference type="OrthoDB" id="5967843at2759"/>
<dbReference type="SUPFAM" id="SSF52540">
    <property type="entry name" value="P-loop containing nucleoside triphosphate hydrolases"/>
    <property type="match status" value="1"/>
</dbReference>
<protein>
    <recommendedName>
        <fullName evidence="2">NACHT domain-containing protein</fullName>
    </recommendedName>
</protein>
<dbReference type="KEGG" id="cput:CONPUDRAFT_124791"/>
<keyword evidence="1" id="KW-0677">Repeat</keyword>
<dbReference type="GeneID" id="19199849"/>
<dbReference type="InterPro" id="IPR056884">
    <property type="entry name" value="NPHP3-like_N"/>
</dbReference>
<gene>
    <name evidence="3" type="ORF">CONPUDRAFT_124791</name>
</gene>
<dbReference type="Proteomes" id="UP000053558">
    <property type="component" value="Unassembled WGS sequence"/>
</dbReference>
<evidence type="ECO:0000259" key="2">
    <source>
        <dbReference type="PROSITE" id="PS50837"/>
    </source>
</evidence>
<comment type="caution">
    <text evidence="3">The sequence shown here is derived from an EMBL/GenBank/DDBJ whole genome shotgun (WGS) entry which is preliminary data.</text>
</comment>
<dbReference type="RefSeq" id="XP_007768915.1">
    <property type="nucleotide sequence ID" value="XM_007770725.1"/>
</dbReference>
<reference evidence="4" key="1">
    <citation type="journal article" date="2012" name="Science">
        <title>The Paleozoic origin of enzymatic lignin decomposition reconstructed from 31 fungal genomes.</title>
        <authorList>
            <person name="Floudas D."/>
            <person name="Binder M."/>
            <person name="Riley R."/>
            <person name="Barry K."/>
            <person name="Blanchette R.A."/>
            <person name="Henrissat B."/>
            <person name="Martinez A.T."/>
            <person name="Otillar R."/>
            <person name="Spatafora J.W."/>
            <person name="Yadav J.S."/>
            <person name="Aerts A."/>
            <person name="Benoit I."/>
            <person name="Boyd A."/>
            <person name="Carlson A."/>
            <person name="Copeland A."/>
            <person name="Coutinho P.M."/>
            <person name="de Vries R.P."/>
            <person name="Ferreira P."/>
            <person name="Findley K."/>
            <person name="Foster B."/>
            <person name="Gaskell J."/>
            <person name="Glotzer D."/>
            <person name="Gorecki P."/>
            <person name="Heitman J."/>
            <person name="Hesse C."/>
            <person name="Hori C."/>
            <person name="Igarashi K."/>
            <person name="Jurgens J.A."/>
            <person name="Kallen N."/>
            <person name="Kersten P."/>
            <person name="Kohler A."/>
            <person name="Kuees U."/>
            <person name="Kumar T.K.A."/>
            <person name="Kuo A."/>
            <person name="LaButti K."/>
            <person name="Larrondo L.F."/>
            <person name="Lindquist E."/>
            <person name="Ling A."/>
            <person name="Lombard V."/>
            <person name="Lucas S."/>
            <person name="Lundell T."/>
            <person name="Martin R."/>
            <person name="McLaughlin D.J."/>
            <person name="Morgenstern I."/>
            <person name="Morin E."/>
            <person name="Murat C."/>
            <person name="Nagy L.G."/>
            <person name="Nolan M."/>
            <person name="Ohm R.A."/>
            <person name="Patyshakuliyeva A."/>
            <person name="Rokas A."/>
            <person name="Ruiz-Duenas F.J."/>
            <person name="Sabat G."/>
            <person name="Salamov A."/>
            <person name="Samejima M."/>
            <person name="Schmutz J."/>
            <person name="Slot J.C."/>
            <person name="St John F."/>
            <person name="Stenlid J."/>
            <person name="Sun H."/>
            <person name="Sun S."/>
            <person name="Syed K."/>
            <person name="Tsang A."/>
            <person name="Wiebenga A."/>
            <person name="Young D."/>
            <person name="Pisabarro A."/>
            <person name="Eastwood D.C."/>
            <person name="Martin F."/>
            <person name="Cullen D."/>
            <person name="Grigoriev I.V."/>
            <person name="Hibbett D.S."/>
        </authorList>
    </citation>
    <scope>NUCLEOTIDE SEQUENCE [LARGE SCALE GENOMIC DNA]</scope>
    <source>
        <strain evidence="4">RWD-64-598 SS2</strain>
    </source>
</reference>
<dbReference type="PROSITE" id="PS50837">
    <property type="entry name" value="NACHT"/>
    <property type="match status" value="1"/>
</dbReference>
<organism evidence="3 4">
    <name type="scientific">Coniophora puteana (strain RWD-64-598)</name>
    <name type="common">Brown rot fungus</name>
    <dbReference type="NCBI Taxonomy" id="741705"/>
    <lineage>
        <taxon>Eukaryota</taxon>
        <taxon>Fungi</taxon>
        <taxon>Dikarya</taxon>
        <taxon>Basidiomycota</taxon>
        <taxon>Agaricomycotina</taxon>
        <taxon>Agaricomycetes</taxon>
        <taxon>Agaricomycetidae</taxon>
        <taxon>Boletales</taxon>
        <taxon>Coniophorineae</taxon>
        <taxon>Coniophoraceae</taxon>
        <taxon>Coniophora</taxon>
    </lineage>
</organism>
<dbReference type="AlphaFoldDB" id="A0A5M3MRA3"/>
<dbReference type="Gene3D" id="3.40.50.300">
    <property type="entry name" value="P-loop containing nucleotide triphosphate hydrolases"/>
    <property type="match status" value="1"/>
</dbReference>
<keyword evidence="4" id="KW-1185">Reference proteome</keyword>
<evidence type="ECO:0000313" key="4">
    <source>
        <dbReference type="Proteomes" id="UP000053558"/>
    </source>
</evidence>
<dbReference type="Pfam" id="PF24883">
    <property type="entry name" value="NPHP3_N"/>
    <property type="match status" value="1"/>
</dbReference>
<proteinExistence type="predicted"/>
<accession>A0A5M3MRA3</accession>
<sequence>MTQDRERKIIWLVGKADSGKTAVLHTLADELRQEDRLAGTFFFSSAHPKRNSFDYVFPTLAYQLAIQHPRAQEAITKAIANDPALLLAEKSRQDQLEKLLVPPLRQIRRIWASKTGATLILDGLNAATTEQVGPFVTQLAKLVRDATLPIDTIIVSSTLKSHINVEMQRTNLREVVKIVRMEEYDSRDDVSLFLQHAFDVMRSSHRMSASCPGERDLSALVELTNGNFVSATALIKLINKDHLQGRLALLFSMLRGDVAYVWGTIERQILIIVDQAEASTRGLQYLYVILDLVEELANPKLRKIVGVDVIPYLRPFSALQSVSPSLSLNPVQIYSMSLKELMRTYTPATHEKVKPYDKRRHLSSTFLGSIKSMLKNWQRLHQGLVLADVSDDAETTEDFSFEGSTKRASNSGIREKSRASQAVSRLQSRSFPIIIAPFFKVVHFRIQ</sequence>
<evidence type="ECO:0000256" key="1">
    <source>
        <dbReference type="ARBA" id="ARBA00022737"/>
    </source>
</evidence>
<dbReference type="EMBL" id="JH711578">
    <property type="protein sequence ID" value="EIW81610.1"/>
    <property type="molecule type" value="Genomic_DNA"/>
</dbReference>
<dbReference type="PANTHER" id="PTHR10039">
    <property type="entry name" value="AMELOGENIN"/>
    <property type="match status" value="1"/>
</dbReference>